<dbReference type="Pfam" id="PF00171">
    <property type="entry name" value="Aldedh"/>
    <property type="match status" value="1"/>
</dbReference>
<reference evidence="7 8" key="1">
    <citation type="submission" date="2018-11" db="EMBL/GenBank/DDBJ databases">
        <title>Trebonia kvetii gen.nov., sp.nov., a novel acidophilic actinobacterium, and proposal of the new actinobacterial family Treboniaceae fam. nov.</title>
        <authorList>
            <person name="Rapoport D."/>
            <person name="Sagova-Mareckova M."/>
            <person name="Sedlacek I."/>
            <person name="Provaznik J."/>
            <person name="Kralova S."/>
            <person name="Pavlinic D."/>
            <person name="Benes V."/>
            <person name="Kopecky J."/>
        </authorList>
    </citation>
    <scope>NUCLEOTIDE SEQUENCE [LARGE SCALE GENOMIC DNA]</scope>
    <source>
        <strain evidence="7 8">15Tr583</strain>
    </source>
</reference>
<keyword evidence="3" id="KW-0560">Oxidoreductase</keyword>
<gene>
    <name evidence="7" type="ORF">EAS64_13675</name>
</gene>
<dbReference type="FunFam" id="3.40.309.10:FF:000005">
    <property type="entry name" value="1-pyrroline-5-carboxylate dehydrogenase 1"/>
    <property type="match status" value="1"/>
</dbReference>
<dbReference type="GO" id="GO:0004657">
    <property type="term" value="F:proline dehydrogenase activity"/>
    <property type="evidence" value="ECO:0007669"/>
    <property type="project" value="UniProtKB-ARBA"/>
</dbReference>
<dbReference type="GO" id="GO:0003842">
    <property type="term" value="F:L-glutamate gamma-semialdehyde dehydrogenase activity"/>
    <property type="evidence" value="ECO:0007669"/>
    <property type="project" value="UniProtKB-EC"/>
</dbReference>
<dbReference type="InterPro" id="IPR050485">
    <property type="entry name" value="Proline_metab_enzyme"/>
</dbReference>
<organism evidence="7 8">
    <name type="scientific">Trebonia kvetii</name>
    <dbReference type="NCBI Taxonomy" id="2480626"/>
    <lineage>
        <taxon>Bacteria</taxon>
        <taxon>Bacillati</taxon>
        <taxon>Actinomycetota</taxon>
        <taxon>Actinomycetes</taxon>
        <taxon>Streptosporangiales</taxon>
        <taxon>Treboniaceae</taxon>
        <taxon>Trebonia</taxon>
    </lineage>
</organism>
<dbReference type="EMBL" id="RPFW01000002">
    <property type="protein sequence ID" value="TVZ05565.1"/>
    <property type="molecule type" value="Genomic_DNA"/>
</dbReference>
<dbReference type="GO" id="GO:0010133">
    <property type="term" value="P:L-proline catabolic process to L-glutamate"/>
    <property type="evidence" value="ECO:0007669"/>
    <property type="project" value="TreeGrafter"/>
</dbReference>
<dbReference type="InterPro" id="IPR016161">
    <property type="entry name" value="Ald_DH/histidinol_DH"/>
</dbReference>
<evidence type="ECO:0000256" key="5">
    <source>
        <dbReference type="ARBA" id="ARBA00048142"/>
    </source>
</evidence>
<dbReference type="OrthoDB" id="6882680at2"/>
<comment type="caution">
    <text evidence="7">The sequence shown here is derived from an EMBL/GenBank/DDBJ whole genome shotgun (WGS) entry which is preliminary data.</text>
</comment>
<dbReference type="InterPro" id="IPR016163">
    <property type="entry name" value="Ald_DH_C"/>
</dbReference>
<dbReference type="Gene3D" id="3.40.605.10">
    <property type="entry name" value="Aldehyde Dehydrogenase, Chain A, domain 1"/>
    <property type="match status" value="1"/>
</dbReference>
<evidence type="ECO:0000256" key="2">
    <source>
        <dbReference type="ARBA" id="ARBA00012884"/>
    </source>
</evidence>
<accession>A0A6P2C4Y9</accession>
<evidence type="ECO:0000256" key="1">
    <source>
        <dbReference type="ARBA" id="ARBA00004786"/>
    </source>
</evidence>
<dbReference type="InterPro" id="IPR016162">
    <property type="entry name" value="Ald_DH_N"/>
</dbReference>
<name>A0A6P2C4Y9_9ACTN</name>
<feature type="domain" description="Aldehyde dehydrogenase" evidence="6">
    <location>
        <begin position="53"/>
        <end position="518"/>
    </location>
</feature>
<proteinExistence type="predicted"/>
<evidence type="ECO:0000256" key="3">
    <source>
        <dbReference type="ARBA" id="ARBA00023002"/>
    </source>
</evidence>
<keyword evidence="4" id="KW-0520">NAD</keyword>
<keyword evidence="8" id="KW-1185">Reference proteome</keyword>
<dbReference type="PANTHER" id="PTHR42862">
    <property type="entry name" value="DELTA-1-PYRROLINE-5-CARBOXYLATE DEHYDROGENASE 1, ISOFORM A-RELATED"/>
    <property type="match status" value="1"/>
</dbReference>
<protein>
    <recommendedName>
        <fullName evidence="2">L-glutamate gamma-semialdehyde dehydrogenase</fullName>
        <ecNumber evidence="2">1.2.1.88</ecNumber>
    </recommendedName>
</protein>
<dbReference type="RefSeq" id="WP_145853266.1">
    <property type="nucleotide sequence ID" value="NZ_RPFW01000002.1"/>
</dbReference>
<comment type="pathway">
    <text evidence="1">Amino-acid degradation; L-proline degradation into L-glutamate; L-glutamate from L-proline: step 2/2.</text>
</comment>
<comment type="catalytic activity">
    <reaction evidence="5">
        <text>L-glutamate 5-semialdehyde + NAD(+) + H2O = L-glutamate + NADH + 2 H(+)</text>
        <dbReference type="Rhea" id="RHEA:30235"/>
        <dbReference type="ChEBI" id="CHEBI:15377"/>
        <dbReference type="ChEBI" id="CHEBI:15378"/>
        <dbReference type="ChEBI" id="CHEBI:29985"/>
        <dbReference type="ChEBI" id="CHEBI:57540"/>
        <dbReference type="ChEBI" id="CHEBI:57945"/>
        <dbReference type="ChEBI" id="CHEBI:58066"/>
        <dbReference type="EC" id="1.2.1.88"/>
    </reaction>
</comment>
<dbReference type="InterPro" id="IPR015590">
    <property type="entry name" value="Aldehyde_DH_dom"/>
</dbReference>
<dbReference type="PANTHER" id="PTHR42862:SF1">
    <property type="entry name" value="DELTA-1-PYRROLINE-5-CARBOXYLATE DEHYDROGENASE 2, ISOFORM A-RELATED"/>
    <property type="match status" value="1"/>
</dbReference>
<dbReference type="AlphaFoldDB" id="A0A6P2C4Y9"/>
<dbReference type="GO" id="GO:0009898">
    <property type="term" value="C:cytoplasmic side of plasma membrane"/>
    <property type="evidence" value="ECO:0007669"/>
    <property type="project" value="TreeGrafter"/>
</dbReference>
<dbReference type="PROSITE" id="PS00070">
    <property type="entry name" value="ALDEHYDE_DEHYDR_CYS"/>
    <property type="match status" value="1"/>
</dbReference>
<dbReference type="SUPFAM" id="SSF53720">
    <property type="entry name" value="ALDH-like"/>
    <property type="match status" value="1"/>
</dbReference>
<sequence length="525" mass="54951">MSTHFRVTYATLSADNEQLHTAYEDGLRLATSWLGATIHGYVSGKPRTGGPLFPVTSPGDVSLLLCQAHAATQTDVEDAVAAAASAAGRWARTPWRDRIAVLRAAADLISERSNELAALMSLEVGKNRLEALGDVEEAADLIRYYCQQVEDHDGFVAPMGSLTPAEKNVSVLRPHGVWAVISPFNFPMALAAGPAGAALAAGNTVLLKPSPQGSFTAFKLYECFRDAGLDADVLHLLPGGDETGAALVAHPGVNGLTFTGSYTTGMSIYRQFAADYPKPVICEMGGKNPAIVSALADLDVAAAGVARSAFGLSGQKCSACSRVYVQRPVFEAFTAKLAERAGSLTVGEPTSRDAYLGPVINAESVSRFERAVEHARTHGEVVAGGSVLRGPAVNTGALPDGYYLAPTVVTGLAADDWIFRDELFVPLVAVAPYDTLDEALGLANATDLGLTAGFFSADAGEIEKFLDEIQAGVVYVNRAAGATTGAWPGVQPFGGWKGSGSGGKAGGGLYYVQQYMREQSRTVVS</sequence>
<evidence type="ECO:0000313" key="8">
    <source>
        <dbReference type="Proteomes" id="UP000460272"/>
    </source>
</evidence>
<dbReference type="Proteomes" id="UP000460272">
    <property type="component" value="Unassembled WGS sequence"/>
</dbReference>
<evidence type="ECO:0000256" key="4">
    <source>
        <dbReference type="ARBA" id="ARBA00023027"/>
    </source>
</evidence>
<dbReference type="InterPro" id="IPR016160">
    <property type="entry name" value="Ald_DH_CS_CYS"/>
</dbReference>
<dbReference type="Gene3D" id="3.40.309.10">
    <property type="entry name" value="Aldehyde Dehydrogenase, Chain A, domain 2"/>
    <property type="match status" value="1"/>
</dbReference>
<dbReference type="EC" id="1.2.1.88" evidence="2"/>
<evidence type="ECO:0000313" key="7">
    <source>
        <dbReference type="EMBL" id="TVZ05565.1"/>
    </source>
</evidence>
<evidence type="ECO:0000259" key="6">
    <source>
        <dbReference type="Pfam" id="PF00171"/>
    </source>
</evidence>